<evidence type="ECO:0000256" key="4">
    <source>
        <dbReference type="ARBA" id="ARBA00023267"/>
    </source>
</evidence>
<dbReference type="InterPro" id="IPR036388">
    <property type="entry name" value="WH-like_DNA-bd_sf"/>
</dbReference>
<dbReference type="EC" id="6.3.4.15" evidence="6"/>
<feature type="domain" description="BPL/LPL catalytic" evidence="7">
    <location>
        <begin position="68"/>
        <end position="257"/>
    </location>
</feature>
<evidence type="ECO:0000256" key="3">
    <source>
        <dbReference type="ARBA" id="ARBA00022840"/>
    </source>
</evidence>
<keyword evidence="6" id="KW-0678">Repressor</keyword>
<dbReference type="InterPro" id="IPR003142">
    <property type="entry name" value="BPL_C"/>
</dbReference>
<comment type="function">
    <text evidence="6">Acts both as a biotin--[acetyl-CoA-carboxylase] ligase and a biotin-operon repressor. In the presence of ATP, BirA activates biotin to form the BirA-biotinyl-5'-adenylate (BirA-bio-5'-AMP or holoBirA) complex. HoloBirA can either transfer the biotinyl moiety to the biotin carboxyl carrier protein (BCCP) subunit of acetyl-CoA carboxylase, or bind to the biotin operator site and inhibit transcription of the operon.</text>
</comment>
<keyword evidence="6" id="KW-0805">Transcription regulation</keyword>
<comment type="catalytic activity">
    <reaction evidence="5 6">
        <text>biotin + L-lysyl-[protein] + ATP = N(6)-biotinyl-L-lysyl-[protein] + AMP + diphosphate + H(+)</text>
        <dbReference type="Rhea" id="RHEA:11756"/>
        <dbReference type="Rhea" id="RHEA-COMP:9752"/>
        <dbReference type="Rhea" id="RHEA-COMP:10505"/>
        <dbReference type="ChEBI" id="CHEBI:15378"/>
        <dbReference type="ChEBI" id="CHEBI:29969"/>
        <dbReference type="ChEBI" id="CHEBI:30616"/>
        <dbReference type="ChEBI" id="CHEBI:33019"/>
        <dbReference type="ChEBI" id="CHEBI:57586"/>
        <dbReference type="ChEBI" id="CHEBI:83144"/>
        <dbReference type="ChEBI" id="CHEBI:456215"/>
        <dbReference type="EC" id="6.3.4.15"/>
    </reaction>
</comment>
<evidence type="ECO:0000256" key="5">
    <source>
        <dbReference type="ARBA" id="ARBA00047846"/>
    </source>
</evidence>
<dbReference type="SUPFAM" id="SSF55681">
    <property type="entry name" value="Class II aaRS and biotin synthetases"/>
    <property type="match status" value="1"/>
</dbReference>
<dbReference type="Pfam" id="PF02237">
    <property type="entry name" value="BPL_C"/>
    <property type="match status" value="1"/>
</dbReference>
<dbReference type="InterPro" id="IPR004143">
    <property type="entry name" value="BPL_LPL_catalytic"/>
</dbReference>
<dbReference type="AlphaFoldDB" id="A0A1B4VBQ2"/>
<comment type="similarity">
    <text evidence="6">Belongs to the biotin--protein ligase family.</text>
</comment>
<feature type="binding site" evidence="6">
    <location>
        <begin position="118"/>
        <end position="120"/>
    </location>
    <ligand>
        <name>biotin</name>
        <dbReference type="ChEBI" id="CHEBI:57586"/>
    </ligand>
</feature>
<evidence type="ECO:0000259" key="7">
    <source>
        <dbReference type="PROSITE" id="PS51733"/>
    </source>
</evidence>
<feature type="binding site" evidence="6">
    <location>
        <position position="185"/>
    </location>
    <ligand>
        <name>biotin</name>
        <dbReference type="ChEBI" id="CHEBI:57586"/>
    </ligand>
</feature>
<dbReference type="NCBIfam" id="NF008847">
    <property type="entry name" value="PRK11886.1-2"/>
    <property type="match status" value="1"/>
</dbReference>
<dbReference type="EMBL" id="AP014936">
    <property type="protein sequence ID" value="BAU49924.1"/>
    <property type="molecule type" value="Genomic_DNA"/>
</dbReference>
<dbReference type="GO" id="GO:0003677">
    <property type="term" value="F:DNA binding"/>
    <property type="evidence" value="ECO:0007669"/>
    <property type="project" value="UniProtKB-UniRule"/>
</dbReference>
<keyword evidence="3 6" id="KW-0067">ATP-binding</keyword>
<proteinExistence type="inferred from homology"/>
<dbReference type="InterPro" id="IPR004408">
    <property type="entry name" value="Biotin_CoA_COase_ligase"/>
</dbReference>
<evidence type="ECO:0000256" key="1">
    <source>
        <dbReference type="ARBA" id="ARBA00022598"/>
    </source>
</evidence>
<dbReference type="InterPro" id="IPR045864">
    <property type="entry name" value="aa-tRNA-synth_II/BPL/LPL"/>
</dbReference>
<dbReference type="GO" id="GO:0004077">
    <property type="term" value="F:biotin--[biotin carboxyl-carrier protein] ligase activity"/>
    <property type="evidence" value="ECO:0007669"/>
    <property type="project" value="UniProtKB-UniRule"/>
</dbReference>
<dbReference type="InterPro" id="IPR036390">
    <property type="entry name" value="WH_DNA-bd_sf"/>
</dbReference>
<dbReference type="PANTHER" id="PTHR12835:SF5">
    <property type="entry name" value="BIOTIN--PROTEIN LIGASE"/>
    <property type="match status" value="1"/>
</dbReference>
<keyword evidence="6" id="KW-0804">Transcription</keyword>
<evidence type="ECO:0000256" key="2">
    <source>
        <dbReference type="ARBA" id="ARBA00022741"/>
    </source>
</evidence>
<feature type="binding site" evidence="6">
    <location>
        <position position="114"/>
    </location>
    <ligand>
        <name>biotin</name>
        <dbReference type="ChEBI" id="CHEBI:57586"/>
    </ligand>
</feature>
<organism evidence="8 9">
    <name type="scientific">Sulfurifustis variabilis</name>
    <dbReference type="NCBI Taxonomy" id="1675686"/>
    <lineage>
        <taxon>Bacteria</taxon>
        <taxon>Pseudomonadati</taxon>
        <taxon>Pseudomonadota</taxon>
        <taxon>Gammaproteobacteria</taxon>
        <taxon>Acidiferrobacterales</taxon>
        <taxon>Acidiferrobacteraceae</taxon>
        <taxon>Sulfurifustis</taxon>
    </lineage>
</organism>
<dbReference type="Pfam" id="PF08279">
    <property type="entry name" value="HTH_11"/>
    <property type="match status" value="1"/>
</dbReference>
<name>A0A1B4VBQ2_9GAMM</name>
<accession>A0A1B4VBQ2</accession>
<reference evidence="8 9" key="1">
    <citation type="submission" date="2015-08" db="EMBL/GenBank/DDBJ databases">
        <title>Complete genome sequence of Sulfurifustis variabilis.</title>
        <authorList>
            <person name="Miura A."/>
            <person name="Kojima H."/>
            <person name="Fukui M."/>
        </authorList>
    </citation>
    <scope>NUCLEOTIDE SEQUENCE [LARGE SCALE GENOMIC DNA]</scope>
    <source>
        <strain evidence="9">skN76</strain>
    </source>
</reference>
<dbReference type="SUPFAM" id="SSF46785">
    <property type="entry name" value="Winged helix' DNA-binding domain"/>
    <property type="match status" value="1"/>
</dbReference>
<keyword evidence="2 6" id="KW-0547">Nucleotide-binding</keyword>
<dbReference type="SUPFAM" id="SSF50037">
    <property type="entry name" value="C-terminal domain of transcriptional repressors"/>
    <property type="match status" value="1"/>
</dbReference>
<feature type="binding site" evidence="6">
    <location>
        <begin position="91"/>
        <end position="93"/>
    </location>
    <ligand>
        <name>biotin</name>
        <dbReference type="ChEBI" id="CHEBI:57586"/>
    </ligand>
</feature>
<dbReference type="InterPro" id="IPR013196">
    <property type="entry name" value="HTH_11"/>
</dbReference>
<dbReference type="NCBIfam" id="TIGR00121">
    <property type="entry name" value="birA_ligase"/>
    <property type="match status" value="1"/>
</dbReference>
<dbReference type="PANTHER" id="PTHR12835">
    <property type="entry name" value="BIOTIN PROTEIN LIGASE"/>
    <property type="match status" value="1"/>
</dbReference>
<evidence type="ECO:0000313" key="8">
    <source>
        <dbReference type="EMBL" id="BAU49924.1"/>
    </source>
</evidence>
<dbReference type="PROSITE" id="PS51733">
    <property type="entry name" value="BPL_LPL_CATALYTIC"/>
    <property type="match status" value="1"/>
</dbReference>
<evidence type="ECO:0000256" key="6">
    <source>
        <dbReference type="HAMAP-Rule" id="MF_00978"/>
    </source>
</evidence>
<dbReference type="Gene3D" id="3.30.930.10">
    <property type="entry name" value="Bira Bifunctional Protein, Domain 2"/>
    <property type="match status" value="1"/>
</dbReference>
<dbReference type="Gene3D" id="2.30.30.100">
    <property type="match status" value="1"/>
</dbReference>
<dbReference type="GO" id="GO:0005524">
    <property type="term" value="F:ATP binding"/>
    <property type="evidence" value="ECO:0007669"/>
    <property type="project" value="UniProtKB-UniRule"/>
</dbReference>
<dbReference type="KEGG" id="sva:SVA_3382"/>
<dbReference type="Pfam" id="PF03099">
    <property type="entry name" value="BPL_LplA_LipB"/>
    <property type="match status" value="1"/>
</dbReference>
<keyword evidence="1 6" id="KW-0436">Ligase</keyword>
<dbReference type="HAMAP" id="MF_00978">
    <property type="entry name" value="Bifunct_BirA"/>
    <property type="match status" value="1"/>
</dbReference>
<dbReference type="InterPro" id="IPR030855">
    <property type="entry name" value="Bifunct_BirA"/>
</dbReference>
<dbReference type="RefSeq" id="WP_169924152.1">
    <property type="nucleotide sequence ID" value="NZ_AP014936.1"/>
</dbReference>
<keyword evidence="9" id="KW-1185">Reference proteome</keyword>
<dbReference type="GO" id="GO:0006355">
    <property type="term" value="P:regulation of DNA-templated transcription"/>
    <property type="evidence" value="ECO:0007669"/>
    <property type="project" value="UniProtKB-UniRule"/>
</dbReference>
<dbReference type="InterPro" id="IPR008988">
    <property type="entry name" value="Transcriptional_repressor_C"/>
</dbReference>
<gene>
    <name evidence="6" type="primary">birA</name>
    <name evidence="8" type="ORF">SVA_3382</name>
</gene>
<sequence>MTTRAEILKLLADGQFHSGTDLGRRLGVSRAAVNKGVRALASFGLEIHSVPGRGYKLPEPVDPLDRDAILAELGRRGDLPHSLEVLETVDSTNRYLIQRASALVSGSVCLSETQTQGRGRRGRGWLATPYRNLLLSMAWRFDAGPATVAAFGLAAGLALLEALEEYGARGIGLKWPNDVVWRGRKLAGLLADVQGEAAGPALVVLGAGINCRLGAREAEGIDQPWVDLEEVLGSTIDRNRLAALVIGRLHDACRTFGARGFGPFRQNWERRHVYHGQSVRLMTASATIAGTVAGVDSGGALRLIDARGDERVYHAGEISLRGA</sequence>
<keyword evidence="6" id="KW-0238">DNA-binding</keyword>
<keyword evidence="4 6" id="KW-0092">Biotin</keyword>
<dbReference type="Gene3D" id="1.10.10.10">
    <property type="entry name" value="Winged helix-like DNA-binding domain superfamily/Winged helix DNA-binding domain"/>
    <property type="match status" value="1"/>
</dbReference>
<protein>
    <recommendedName>
        <fullName evidence="6">Bifunctional ligase/repressor BirA</fullName>
    </recommendedName>
    <alternativeName>
        <fullName evidence="6">Biotin operon repressor</fullName>
    </alternativeName>
    <alternativeName>
        <fullName evidence="6">Biotin--[acetyl-CoA-carboxylase] ligase</fullName>
        <ecNumber evidence="6">6.3.4.15</ecNumber>
    </alternativeName>
    <alternativeName>
        <fullName evidence="6">Biotin--protein ligase</fullName>
    </alternativeName>
    <alternativeName>
        <fullName evidence="6">Biotin-[acetyl-CoA carboxylase] synthetase</fullName>
    </alternativeName>
</protein>
<evidence type="ECO:0000313" key="9">
    <source>
        <dbReference type="Proteomes" id="UP000218899"/>
    </source>
</evidence>
<dbReference type="GO" id="GO:0005737">
    <property type="term" value="C:cytoplasm"/>
    <property type="evidence" value="ECO:0007669"/>
    <property type="project" value="TreeGrafter"/>
</dbReference>
<dbReference type="Proteomes" id="UP000218899">
    <property type="component" value="Chromosome"/>
</dbReference>
<feature type="DNA-binding region" description="H-T-H motif" evidence="6">
    <location>
        <begin position="19"/>
        <end position="38"/>
    </location>
</feature>